<dbReference type="PANTHER" id="PTHR33910">
    <property type="entry name" value="PROTEIN TRANSLOCASE SUBUNIT SECE"/>
    <property type="match status" value="1"/>
</dbReference>
<protein>
    <recommendedName>
        <fullName evidence="9">Protein translocase subunit SecE</fullName>
    </recommendedName>
</protein>
<dbReference type="InterPro" id="IPR038379">
    <property type="entry name" value="SecE_sf"/>
</dbReference>
<keyword evidence="5 9" id="KW-0653">Protein transport</keyword>
<evidence type="ECO:0000256" key="1">
    <source>
        <dbReference type="ARBA" id="ARBA00004370"/>
    </source>
</evidence>
<keyword evidence="6 9" id="KW-1133">Transmembrane helix</keyword>
<evidence type="ECO:0000256" key="9">
    <source>
        <dbReference type="HAMAP-Rule" id="MF_00422"/>
    </source>
</evidence>
<dbReference type="HAMAP" id="MF_00422">
    <property type="entry name" value="SecE"/>
    <property type="match status" value="1"/>
</dbReference>
<evidence type="ECO:0000256" key="6">
    <source>
        <dbReference type="ARBA" id="ARBA00022989"/>
    </source>
</evidence>
<evidence type="ECO:0000256" key="3">
    <source>
        <dbReference type="ARBA" id="ARBA00022475"/>
    </source>
</evidence>
<evidence type="ECO:0000256" key="8">
    <source>
        <dbReference type="ARBA" id="ARBA00023136"/>
    </source>
</evidence>
<evidence type="ECO:0000313" key="10">
    <source>
        <dbReference type="EMBL" id="EES53219.1"/>
    </source>
</evidence>
<dbReference type="Proteomes" id="UP000009374">
    <property type="component" value="Unassembled WGS sequence"/>
</dbReference>
<keyword evidence="4 9" id="KW-0812">Transmembrane</keyword>
<dbReference type="NCBIfam" id="TIGR00964">
    <property type="entry name" value="secE_bact"/>
    <property type="match status" value="1"/>
</dbReference>
<reference evidence="10 11" key="1">
    <citation type="journal article" date="2009" name="Appl. Environ. Microbiol.">
        <title>Community genomic and proteomic analyses of chemoautotrophic iron-oxidizing "Leptospirillum rubarum" (Group II) and "Leptospirillum ferrodiazotrophum" (Group III) bacteria in acid mine drainage biofilms.</title>
        <authorList>
            <person name="Goltsman D.S."/>
            <person name="Denef V.J."/>
            <person name="Singer S.W."/>
            <person name="VerBerkmoes N.C."/>
            <person name="Lefsrud M."/>
            <person name="Mueller R.S."/>
            <person name="Dick G.J."/>
            <person name="Sun C.L."/>
            <person name="Wheeler K.E."/>
            <person name="Zemla A."/>
            <person name="Baker B.J."/>
            <person name="Hauser L."/>
            <person name="Land M."/>
            <person name="Shah M.B."/>
            <person name="Thelen M.P."/>
            <person name="Hettich R.L."/>
            <person name="Banfield J.F."/>
        </authorList>
    </citation>
    <scope>NUCLEOTIDE SEQUENCE [LARGE SCALE GENOMIC DNA]</scope>
</reference>
<sequence>MGRMEKLKGYLSDVAVELKKTSFPTRDQTIGSSVVVVVMVVFMSFFLALADLVLAKVVGLILR</sequence>
<dbReference type="Gene3D" id="1.20.5.1030">
    <property type="entry name" value="Preprotein translocase secy subunit"/>
    <property type="match status" value="1"/>
</dbReference>
<dbReference type="InterPro" id="IPR001901">
    <property type="entry name" value="Translocase_SecE/Sec61-g"/>
</dbReference>
<gene>
    <name evidence="9" type="primary">secE</name>
    <name evidence="10" type="ORF">UBAL3_80150008</name>
</gene>
<feature type="transmembrane region" description="Helical" evidence="9">
    <location>
        <begin position="30"/>
        <end position="54"/>
    </location>
</feature>
<dbReference type="InterPro" id="IPR005807">
    <property type="entry name" value="SecE_bac"/>
</dbReference>
<comment type="subunit">
    <text evidence="9">Component of the Sec protein translocase complex. Heterotrimer consisting of SecY, SecE and SecG subunits. The heterotrimers can form oligomers, although 1 heterotrimer is thought to be able to translocate proteins. Interacts with the ribosome. Interacts with SecDF, and other proteins may be involved. Interacts with SecA.</text>
</comment>
<name>C6HVV7_9BACT</name>
<evidence type="ECO:0000256" key="4">
    <source>
        <dbReference type="ARBA" id="ARBA00022692"/>
    </source>
</evidence>
<evidence type="ECO:0000313" key="11">
    <source>
        <dbReference type="Proteomes" id="UP000009374"/>
    </source>
</evidence>
<keyword evidence="8 9" id="KW-0472">Membrane</keyword>
<dbReference type="GO" id="GO:0043952">
    <property type="term" value="P:protein transport by the Sec complex"/>
    <property type="evidence" value="ECO:0007669"/>
    <property type="project" value="UniProtKB-UniRule"/>
</dbReference>
<keyword evidence="11" id="KW-1185">Reference proteome</keyword>
<dbReference type="Pfam" id="PF00584">
    <property type="entry name" value="SecE"/>
    <property type="match status" value="1"/>
</dbReference>
<dbReference type="GO" id="GO:0008320">
    <property type="term" value="F:protein transmembrane transporter activity"/>
    <property type="evidence" value="ECO:0007669"/>
    <property type="project" value="UniProtKB-UniRule"/>
</dbReference>
<keyword evidence="2 9" id="KW-0813">Transport</keyword>
<comment type="subcellular location">
    <subcellularLocation>
        <location evidence="9">Cell membrane</location>
        <topology evidence="9">Single-pass membrane protein</topology>
    </subcellularLocation>
    <subcellularLocation>
        <location evidence="1">Membrane</location>
    </subcellularLocation>
</comment>
<proteinExistence type="inferred from homology"/>
<dbReference type="EMBL" id="GG693867">
    <property type="protein sequence ID" value="EES53219.1"/>
    <property type="molecule type" value="Genomic_DNA"/>
</dbReference>
<dbReference type="AlphaFoldDB" id="C6HVV7"/>
<keyword evidence="7 9" id="KW-0811">Translocation</keyword>
<dbReference type="GO" id="GO:0005886">
    <property type="term" value="C:plasma membrane"/>
    <property type="evidence" value="ECO:0007669"/>
    <property type="project" value="UniProtKB-SubCell"/>
</dbReference>
<evidence type="ECO:0000256" key="2">
    <source>
        <dbReference type="ARBA" id="ARBA00022448"/>
    </source>
</evidence>
<dbReference type="PANTHER" id="PTHR33910:SF1">
    <property type="entry name" value="PROTEIN TRANSLOCASE SUBUNIT SECE"/>
    <property type="match status" value="1"/>
</dbReference>
<keyword evidence="3 9" id="KW-1003">Cell membrane</keyword>
<dbReference type="GO" id="GO:0065002">
    <property type="term" value="P:intracellular protein transmembrane transport"/>
    <property type="evidence" value="ECO:0007669"/>
    <property type="project" value="UniProtKB-UniRule"/>
</dbReference>
<dbReference type="GO" id="GO:0006605">
    <property type="term" value="P:protein targeting"/>
    <property type="evidence" value="ECO:0007669"/>
    <property type="project" value="UniProtKB-UniRule"/>
</dbReference>
<comment type="function">
    <text evidence="9">Essential subunit of the Sec protein translocation channel SecYEG. Clamps together the 2 halves of SecY. May contact the channel plug during translocation.</text>
</comment>
<evidence type="ECO:0000256" key="7">
    <source>
        <dbReference type="ARBA" id="ARBA00023010"/>
    </source>
</evidence>
<accession>C6HVV7</accession>
<dbReference type="GO" id="GO:0009306">
    <property type="term" value="P:protein secretion"/>
    <property type="evidence" value="ECO:0007669"/>
    <property type="project" value="UniProtKB-UniRule"/>
</dbReference>
<organism evidence="10 11">
    <name type="scientific">Leptospirillum ferrodiazotrophum</name>
    <dbReference type="NCBI Taxonomy" id="412449"/>
    <lineage>
        <taxon>Bacteria</taxon>
        <taxon>Pseudomonadati</taxon>
        <taxon>Nitrospirota</taxon>
        <taxon>Nitrospiria</taxon>
        <taxon>Nitrospirales</taxon>
        <taxon>Nitrospiraceae</taxon>
        <taxon>Leptospirillum</taxon>
    </lineage>
</organism>
<comment type="similarity">
    <text evidence="9">Belongs to the SecE/SEC61-gamma family.</text>
</comment>
<evidence type="ECO:0000256" key="5">
    <source>
        <dbReference type="ARBA" id="ARBA00022927"/>
    </source>
</evidence>